<evidence type="ECO:0000313" key="9">
    <source>
        <dbReference type="Proteomes" id="UP000252582"/>
    </source>
</evidence>
<evidence type="ECO:0000256" key="1">
    <source>
        <dbReference type="ARBA" id="ARBA00004651"/>
    </source>
</evidence>
<comment type="similarity">
    <text evidence="2">Belongs to the CPA3 antiporters (TC 2.A.63) subunit C family.</text>
</comment>
<feature type="transmembrane region" description="Helical" evidence="7">
    <location>
        <begin position="71"/>
        <end position="94"/>
    </location>
</feature>
<accession>A0A6I7HI75</accession>
<dbReference type="GO" id="GO:0005886">
    <property type="term" value="C:plasma membrane"/>
    <property type="evidence" value="ECO:0007669"/>
    <property type="project" value="UniProtKB-SubCell"/>
</dbReference>
<dbReference type="Gene3D" id="1.10.287.3510">
    <property type="match status" value="1"/>
</dbReference>
<evidence type="ECO:0000256" key="3">
    <source>
        <dbReference type="ARBA" id="ARBA00022475"/>
    </source>
</evidence>
<dbReference type="EMBL" id="QPIX01000015">
    <property type="protein sequence ID" value="RCW20195.1"/>
    <property type="molecule type" value="Genomic_DNA"/>
</dbReference>
<dbReference type="NCBIfam" id="NF009301">
    <property type="entry name" value="PRK12658.1"/>
    <property type="match status" value="1"/>
</dbReference>
<comment type="caution">
    <text evidence="8">The sequence shown here is derived from an EMBL/GenBank/DDBJ whole genome shotgun (WGS) entry which is preliminary data.</text>
</comment>
<keyword evidence="3" id="KW-1003">Cell membrane</keyword>
<dbReference type="AlphaFoldDB" id="A0A6I7HI75"/>
<dbReference type="InterPro" id="IPR050601">
    <property type="entry name" value="CPA3_antiporter_subunitC"/>
</dbReference>
<keyword evidence="5 7" id="KW-1133">Transmembrane helix</keyword>
<dbReference type="RefSeq" id="WP_114365044.1">
    <property type="nucleotide sequence ID" value="NZ_QPIX01000015.1"/>
</dbReference>
<dbReference type="Pfam" id="PF00420">
    <property type="entry name" value="Oxidored_q2"/>
    <property type="match status" value="1"/>
</dbReference>
<dbReference type="PANTHER" id="PTHR34583:SF2">
    <property type="entry name" value="ANTIPORTER SUBUNIT MNHC2-RELATED"/>
    <property type="match status" value="1"/>
</dbReference>
<feature type="transmembrane region" description="Helical" evidence="7">
    <location>
        <begin position="6"/>
        <end position="21"/>
    </location>
</feature>
<dbReference type="PANTHER" id="PTHR34583">
    <property type="entry name" value="ANTIPORTER SUBUNIT MNHC2-RELATED"/>
    <property type="match status" value="1"/>
</dbReference>
<dbReference type="Proteomes" id="UP000252582">
    <property type="component" value="Unassembled WGS sequence"/>
</dbReference>
<keyword evidence="6 7" id="KW-0472">Membrane</keyword>
<evidence type="ECO:0000256" key="6">
    <source>
        <dbReference type="ARBA" id="ARBA00023136"/>
    </source>
</evidence>
<keyword evidence="9" id="KW-1185">Reference proteome</keyword>
<evidence type="ECO:0000256" key="4">
    <source>
        <dbReference type="ARBA" id="ARBA00022692"/>
    </source>
</evidence>
<gene>
    <name evidence="8" type="ORF">DFR48_11558</name>
</gene>
<reference evidence="8 9" key="1">
    <citation type="submission" date="2018-07" db="EMBL/GenBank/DDBJ databases">
        <title>Genomic Encyclopedia of Type Strains, Phase IV (KMG-IV): sequencing the most valuable type-strain genomes for metagenomic binning, comparative biology and taxonomic classification.</title>
        <authorList>
            <person name="Goeker M."/>
        </authorList>
    </citation>
    <scope>NUCLEOTIDE SEQUENCE [LARGE SCALE GENOMIC DNA]</scope>
    <source>
        <strain evidence="8 9">DSM 25528</strain>
    </source>
</reference>
<sequence>MEALFSGLVGIFFAVALYLMMSKRIVRVLLGIAILGNAVNLLLFTTGRLTAAVPPIIPKGAETLADGAANPLPQALILTAIVISFSFFCFLLVLTYRAYQDLGTDDTDEMRVAEPEDQPLPPMGY</sequence>
<evidence type="ECO:0000256" key="7">
    <source>
        <dbReference type="SAM" id="Phobius"/>
    </source>
</evidence>
<proteinExistence type="inferred from homology"/>
<feature type="transmembrane region" description="Helical" evidence="7">
    <location>
        <begin position="28"/>
        <end position="51"/>
    </location>
</feature>
<evidence type="ECO:0000256" key="5">
    <source>
        <dbReference type="ARBA" id="ARBA00022989"/>
    </source>
</evidence>
<dbReference type="InterPro" id="IPR039428">
    <property type="entry name" value="NUOK/Mnh_C1-like"/>
</dbReference>
<protein>
    <submittedName>
        <fullName evidence="8">Multisubunit sodium/proton antiporter MrpC subunit</fullName>
    </submittedName>
</protein>
<organism evidence="8 9">
    <name type="scientific">Ciceribacter lividus</name>
    <dbReference type="NCBI Taxonomy" id="1197950"/>
    <lineage>
        <taxon>Bacteria</taxon>
        <taxon>Pseudomonadati</taxon>
        <taxon>Pseudomonadota</taxon>
        <taxon>Alphaproteobacteria</taxon>
        <taxon>Hyphomicrobiales</taxon>
        <taxon>Rhizobiaceae</taxon>
        <taxon>Ciceribacter</taxon>
    </lineage>
</organism>
<comment type="subcellular location">
    <subcellularLocation>
        <location evidence="1">Cell membrane</location>
        <topology evidence="1">Multi-pass membrane protein</topology>
    </subcellularLocation>
</comment>
<evidence type="ECO:0000313" key="8">
    <source>
        <dbReference type="EMBL" id="RCW20195.1"/>
    </source>
</evidence>
<evidence type="ECO:0000256" key="2">
    <source>
        <dbReference type="ARBA" id="ARBA00010388"/>
    </source>
</evidence>
<keyword evidence="4 7" id="KW-0812">Transmembrane</keyword>
<name>A0A6I7HI75_9HYPH</name>